<dbReference type="VEuPathDB" id="FungiDB:CH63R_07468"/>
<dbReference type="AlphaFoldDB" id="A0A1B7Y9C7"/>
<sequence length="141" mass="16033">MATTYNFLRGACRPLEHGSLFVGITLILCDHITTTLATYFFFIFLQRIPTHTHTHTHTHLSLVPLTLPKRPGSLRTRFMDGQIPQLAKSLPLPKNTLYPYTGSPTPCFHPCLRPSRRSPLVSVIFNPIFRCYVVRKAHPPP</sequence>
<dbReference type="Proteomes" id="UP000092177">
    <property type="component" value="Chromosome 5"/>
</dbReference>
<proteinExistence type="predicted"/>
<organism evidence="2 3">
    <name type="scientific">Colletotrichum higginsianum (strain IMI 349063)</name>
    <name type="common">Crucifer anthracnose fungus</name>
    <dbReference type="NCBI Taxonomy" id="759273"/>
    <lineage>
        <taxon>Eukaryota</taxon>
        <taxon>Fungi</taxon>
        <taxon>Dikarya</taxon>
        <taxon>Ascomycota</taxon>
        <taxon>Pezizomycotina</taxon>
        <taxon>Sordariomycetes</taxon>
        <taxon>Hypocreomycetidae</taxon>
        <taxon>Glomerellales</taxon>
        <taxon>Glomerellaceae</taxon>
        <taxon>Colletotrichum</taxon>
        <taxon>Colletotrichum destructivum species complex</taxon>
    </lineage>
</organism>
<dbReference type="GeneID" id="28866550"/>
<gene>
    <name evidence="2" type="ORF">CH63R_07468</name>
</gene>
<protein>
    <submittedName>
        <fullName evidence="2">Uncharacterized protein</fullName>
    </submittedName>
</protein>
<dbReference type="KEGG" id="chig:CH63R_07468"/>
<feature type="transmembrane region" description="Helical" evidence="1">
    <location>
        <begin position="20"/>
        <end position="45"/>
    </location>
</feature>
<comment type="caution">
    <text evidence="2">The sequence shown here is derived from an EMBL/GenBank/DDBJ whole genome shotgun (WGS) entry which is preliminary data.</text>
</comment>
<keyword evidence="1" id="KW-0472">Membrane</keyword>
<keyword evidence="1" id="KW-0812">Transmembrane</keyword>
<reference evidence="3" key="1">
    <citation type="journal article" date="2017" name="BMC Genomics">
        <title>Gapless genome assembly of Colletotrichum higginsianum reveals chromosome structure and association of transposable elements with secondary metabolite gene clusters.</title>
        <authorList>
            <person name="Dallery J.-F."/>
            <person name="Lapalu N."/>
            <person name="Zampounis A."/>
            <person name="Pigne S."/>
            <person name="Luyten I."/>
            <person name="Amselem J."/>
            <person name="Wittenberg A.H.J."/>
            <person name="Zhou S."/>
            <person name="de Queiroz M.V."/>
            <person name="Robin G.P."/>
            <person name="Auger A."/>
            <person name="Hainaut M."/>
            <person name="Henrissat B."/>
            <person name="Kim K.-T."/>
            <person name="Lee Y.-H."/>
            <person name="Lespinet O."/>
            <person name="Schwartz D.C."/>
            <person name="Thon M.R."/>
            <person name="O'Connell R.J."/>
        </authorList>
    </citation>
    <scope>NUCLEOTIDE SEQUENCE [LARGE SCALE GENOMIC DNA]</scope>
    <source>
        <strain evidence="3">IMI 349063</strain>
    </source>
</reference>
<accession>A0A1B7Y9C7</accession>
<evidence type="ECO:0000313" key="3">
    <source>
        <dbReference type="Proteomes" id="UP000092177"/>
    </source>
</evidence>
<dbReference type="EMBL" id="LTAN01000005">
    <property type="protein sequence ID" value="OBR08703.1"/>
    <property type="molecule type" value="Genomic_DNA"/>
</dbReference>
<keyword evidence="1" id="KW-1133">Transmembrane helix</keyword>
<name>A0A1B7Y9C7_COLHI</name>
<evidence type="ECO:0000256" key="1">
    <source>
        <dbReference type="SAM" id="Phobius"/>
    </source>
</evidence>
<evidence type="ECO:0000313" key="2">
    <source>
        <dbReference type="EMBL" id="OBR08703.1"/>
    </source>
</evidence>
<keyword evidence="3" id="KW-1185">Reference proteome</keyword>
<dbReference type="RefSeq" id="XP_018157221.1">
    <property type="nucleotide sequence ID" value="XM_018302443.1"/>
</dbReference>